<evidence type="ECO:0000313" key="1">
    <source>
        <dbReference type="EMBL" id="KAF6222493.1"/>
    </source>
</evidence>
<comment type="caution">
    <text evidence="1">The sequence shown here is derived from an EMBL/GenBank/DDBJ whole genome shotgun (WGS) entry which is preliminary data.</text>
</comment>
<name>A0A8H6CF99_9LECA</name>
<gene>
    <name evidence="1" type="ORF">HO173_013401</name>
</gene>
<dbReference type="GeneID" id="59295025"/>
<dbReference type="Proteomes" id="UP000578531">
    <property type="component" value="Unassembled WGS sequence"/>
</dbReference>
<dbReference type="EMBL" id="JACCJC010000152">
    <property type="protein sequence ID" value="KAF6222493.1"/>
    <property type="molecule type" value="Genomic_DNA"/>
</dbReference>
<protein>
    <submittedName>
        <fullName evidence="1">Uncharacterized protein</fullName>
    </submittedName>
</protein>
<evidence type="ECO:0000313" key="2">
    <source>
        <dbReference type="Proteomes" id="UP000578531"/>
    </source>
</evidence>
<dbReference type="RefSeq" id="XP_037157878.1">
    <property type="nucleotide sequence ID" value="XM_037315221.1"/>
</dbReference>
<organism evidence="1 2">
    <name type="scientific">Letharia columbiana</name>
    <dbReference type="NCBI Taxonomy" id="112416"/>
    <lineage>
        <taxon>Eukaryota</taxon>
        <taxon>Fungi</taxon>
        <taxon>Dikarya</taxon>
        <taxon>Ascomycota</taxon>
        <taxon>Pezizomycotina</taxon>
        <taxon>Lecanoromycetes</taxon>
        <taxon>OSLEUM clade</taxon>
        <taxon>Lecanoromycetidae</taxon>
        <taxon>Lecanorales</taxon>
        <taxon>Lecanorineae</taxon>
        <taxon>Parmeliaceae</taxon>
        <taxon>Letharia</taxon>
    </lineage>
</organism>
<proteinExistence type="predicted"/>
<keyword evidence="2" id="KW-1185">Reference proteome</keyword>
<dbReference type="OrthoDB" id="195446at2759"/>
<accession>A0A8H6CF99</accession>
<reference evidence="1 2" key="1">
    <citation type="journal article" date="2020" name="Genomics">
        <title>Complete, high-quality genomes from long-read metagenomic sequencing of two wolf lichen thalli reveals enigmatic genome architecture.</title>
        <authorList>
            <person name="McKenzie S.K."/>
            <person name="Walston R.F."/>
            <person name="Allen J.L."/>
        </authorList>
    </citation>
    <scope>NUCLEOTIDE SEQUENCE [LARGE SCALE GENOMIC DNA]</scope>
    <source>
        <strain evidence="1">WasteWater2</strain>
    </source>
</reference>
<dbReference type="AlphaFoldDB" id="A0A8H6CF99"/>
<sequence length="67" mass="7221">MSFGVGVGDILAVSKLARSVWSQVRDSSDQFNAIRNEVAGLHLVLEDVAQNSSRCRLSGKQKSDLSS</sequence>